<dbReference type="GO" id="GO:0016020">
    <property type="term" value="C:membrane"/>
    <property type="evidence" value="ECO:0007669"/>
    <property type="project" value="UniProtKB-SubCell"/>
</dbReference>
<dbReference type="CDD" id="cd17325">
    <property type="entry name" value="MFS_MdtG_SLC18_like"/>
    <property type="match status" value="1"/>
</dbReference>
<evidence type="ECO:0000313" key="8">
    <source>
        <dbReference type="Proteomes" id="UP000789706"/>
    </source>
</evidence>
<dbReference type="PANTHER" id="PTHR23506:SF23">
    <property type="entry name" value="GH10249P"/>
    <property type="match status" value="1"/>
</dbReference>
<name>A0A9N8ZLK0_9GLOM</name>
<sequence>MTSQNGVDEHESLHSMDSEITTPLLNENETFLIDFSSYGRFATFRRSKTAVICVTAVALFTDMVVYGIVVPILPLIVRERLEMDSKATAIGLLFTTPIFAILSDHYRTRKIPMLIGMGGLGVCTLLFGVANAYWQLVLARIAQGASGGASWTISLAMLADRFGSGPKLGIVMGTVMSFNTLGFIAGPIIAVCTVVEPNQLKEWDREMSIRNGESLEIEPEIDDNNDSKHSILNLIKDYDIITICLTVTIAASVFAGIEPTLPIHLRDRFYADASQIGLIYISVVLPTVISPIVGYLSYIIGQRTMVGIGMIWLAVASPLIALPNKLLVQVMPLIFFGAAYSIVMTPTLPLLAQRGGNSYGQVYALWNMAYSIGMFVGPVVAGVTLEYYGFFGTMCTFSLMSLCIAPLSFLSFDNIRKICGGGRNDGYNRIPLDE</sequence>
<keyword evidence="5 6" id="KW-0472">Membrane</keyword>
<feature type="transmembrane region" description="Helical" evidence="6">
    <location>
        <begin position="238"/>
        <end position="257"/>
    </location>
</feature>
<comment type="subcellular location">
    <subcellularLocation>
        <location evidence="1">Membrane</location>
        <topology evidence="1">Multi-pass membrane protein</topology>
    </subcellularLocation>
</comment>
<dbReference type="PANTHER" id="PTHR23506">
    <property type="entry name" value="GH10249P"/>
    <property type="match status" value="1"/>
</dbReference>
<feature type="transmembrane region" description="Helical" evidence="6">
    <location>
        <begin position="114"/>
        <end position="134"/>
    </location>
</feature>
<dbReference type="SUPFAM" id="SSF103473">
    <property type="entry name" value="MFS general substrate transporter"/>
    <property type="match status" value="1"/>
</dbReference>
<feature type="transmembrane region" description="Helical" evidence="6">
    <location>
        <begin position="387"/>
        <end position="410"/>
    </location>
</feature>
<gene>
    <name evidence="7" type="ORF">DEBURN_LOCUS4606</name>
</gene>
<dbReference type="OrthoDB" id="5086884at2759"/>
<dbReference type="Proteomes" id="UP000789706">
    <property type="component" value="Unassembled WGS sequence"/>
</dbReference>
<dbReference type="InterPro" id="IPR011701">
    <property type="entry name" value="MFS"/>
</dbReference>
<feature type="transmembrane region" description="Helical" evidence="6">
    <location>
        <begin position="330"/>
        <end position="351"/>
    </location>
</feature>
<feature type="transmembrane region" description="Helical" evidence="6">
    <location>
        <begin position="50"/>
        <end position="73"/>
    </location>
</feature>
<evidence type="ECO:0000256" key="4">
    <source>
        <dbReference type="ARBA" id="ARBA00022989"/>
    </source>
</evidence>
<dbReference type="InterPro" id="IPR036259">
    <property type="entry name" value="MFS_trans_sf"/>
</dbReference>
<dbReference type="GO" id="GO:0022857">
    <property type="term" value="F:transmembrane transporter activity"/>
    <property type="evidence" value="ECO:0007669"/>
    <property type="project" value="InterPro"/>
</dbReference>
<keyword evidence="8" id="KW-1185">Reference proteome</keyword>
<comment type="caution">
    <text evidence="7">The sequence shown here is derived from an EMBL/GenBank/DDBJ whole genome shotgun (WGS) entry which is preliminary data.</text>
</comment>
<feature type="transmembrane region" description="Helical" evidence="6">
    <location>
        <begin position="170"/>
        <end position="195"/>
    </location>
</feature>
<feature type="transmembrane region" description="Helical" evidence="6">
    <location>
        <begin position="363"/>
        <end position="381"/>
    </location>
</feature>
<dbReference type="Pfam" id="PF07690">
    <property type="entry name" value="MFS_1"/>
    <property type="match status" value="2"/>
</dbReference>
<accession>A0A9N8ZLK0</accession>
<proteinExistence type="predicted"/>
<reference evidence="7" key="1">
    <citation type="submission" date="2021-06" db="EMBL/GenBank/DDBJ databases">
        <authorList>
            <person name="Kallberg Y."/>
            <person name="Tangrot J."/>
            <person name="Rosling A."/>
        </authorList>
    </citation>
    <scope>NUCLEOTIDE SEQUENCE</scope>
    <source>
        <strain evidence="7">AZ414A</strain>
    </source>
</reference>
<evidence type="ECO:0000256" key="3">
    <source>
        <dbReference type="ARBA" id="ARBA00022692"/>
    </source>
</evidence>
<dbReference type="InterPro" id="IPR050930">
    <property type="entry name" value="MFS_Vesicular_Transporter"/>
</dbReference>
<dbReference type="EMBL" id="CAJVPK010000361">
    <property type="protein sequence ID" value="CAG8499613.1"/>
    <property type="molecule type" value="Genomic_DNA"/>
</dbReference>
<dbReference type="AlphaFoldDB" id="A0A9N8ZLK0"/>
<evidence type="ECO:0000313" key="7">
    <source>
        <dbReference type="EMBL" id="CAG8499613.1"/>
    </source>
</evidence>
<organism evidence="7 8">
    <name type="scientific">Diversispora eburnea</name>
    <dbReference type="NCBI Taxonomy" id="1213867"/>
    <lineage>
        <taxon>Eukaryota</taxon>
        <taxon>Fungi</taxon>
        <taxon>Fungi incertae sedis</taxon>
        <taxon>Mucoromycota</taxon>
        <taxon>Glomeromycotina</taxon>
        <taxon>Glomeromycetes</taxon>
        <taxon>Diversisporales</taxon>
        <taxon>Diversisporaceae</taxon>
        <taxon>Diversispora</taxon>
    </lineage>
</organism>
<protein>
    <submittedName>
        <fullName evidence="7">2647_t:CDS:1</fullName>
    </submittedName>
</protein>
<keyword evidence="3 6" id="KW-0812">Transmembrane</keyword>
<feature type="transmembrane region" description="Helical" evidence="6">
    <location>
        <begin position="277"/>
        <end position="298"/>
    </location>
</feature>
<keyword evidence="4 6" id="KW-1133">Transmembrane helix</keyword>
<evidence type="ECO:0000256" key="5">
    <source>
        <dbReference type="ARBA" id="ARBA00023136"/>
    </source>
</evidence>
<dbReference type="Gene3D" id="1.20.1250.20">
    <property type="entry name" value="MFS general substrate transporter like domains"/>
    <property type="match status" value="2"/>
</dbReference>
<feature type="transmembrane region" description="Helical" evidence="6">
    <location>
        <begin position="85"/>
        <end position="102"/>
    </location>
</feature>
<feature type="transmembrane region" description="Helical" evidence="6">
    <location>
        <begin position="305"/>
        <end position="324"/>
    </location>
</feature>
<evidence type="ECO:0000256" key="6">
    <source>
        <dbReference type="SAM" id="Phobius"/>
    </source>
</evidence>
<evidence type="ECO:0000256" key="1">
    <source>
        <dbReference type="ARBA" id="ARBA00004141"/>
    </source>
</evidence>
<keyword evidence="2" id="KW-0813">Transport</keyword>
<evidence type="ECO:0000256" key="2">
    <source>
        <dbReference type="ARBA" id="ARBA00022448"/>
    </source>
</evidence>